<dbReference type="PANTHER" id="PTHR31535:SF3">
    <property type="entry name" value="REGULATORY PROTEIN ZESTE"/>
    <property type="match status" value="1"/>
</dbReference>
<dbReference type="AlphaFoldDB" id="A0A2B4RGI7"/>
<dbReference type="STRING" id="50429.A0A2B4RGI7"/>
<dbReference type="PANTHER" id="PTHR31535">
    <property type="match status" value="1"/>
</dbReference>
<dbReference type="EMBL" id="LSMT01000657">
    <property type="protein sequence ID" value="PFX15362.1"/>
    <property type="molecule type" value="Genomic_DNA"/>
</dbReference>
<evidence type="ECO:0000313" key="2">
    <source>
        <dbReference type="Proteomes" id="UP000225706"/>
    </source>
</evidence>
<accession>A0A2B4RGI7</accession>
<sequence>MDIKLAQSSIRNQTGGSLLTSVIRLRRTLLPTVGKTLGLCALSGLASEGASQLVKAISGKGVQSGGFLIPENKINQLIQYNNVLTEKQNRYILGALQSGQGVHIKPIQTQEGGDLGTILASIGIPMAIGLVNNLVSGRDAPRLGSKGGNGAPRLGACAYPPPFIGNWSNDLVGRDKHTDIFNSRSFEKKMSAPASDGKPKAMEWTEDHDVILLREILASDLFSFKNGSFARQERWESITEKSNQVKTLCFHLKDKRAVRDRWVLLQKKYKAKMHQEQTACGISVDDMSEIDVLLEEFVGKEESLNKVAFKVVFTNLDASGRIGPTTLGSHYTGQDHDGQVTLSSGVQQWTVPYTGHYRIEAIAAAGGYDIRANSIQYRGRGARMIGTFRLNKGEVIQVLVGQEGGINTNSYSSGGGGGTFVVRGANTPLIIAGGGGGTDYASSRHEGCDARTNTTGNAGYKSWSGGSNGHGAQTADDGWSGGGGGGFYSSGRSGTSLNRTKGWGGEGGKGFIQGGVGGRARFNDVDCGFGGGGGGAGVYGSIGGGGGGGYSGEAADMIFMIAGGGGGGGTTMETTRTMNVVTTTLVMVK</sequence>
<comment type="caution">
    <text evidence="1">The sequence shown here is derived from an EMBL/GenBank/DDBJ whole genome shotgun (WGS) entry which is preliminary data.</text>
</comment>
<dbReference type="OrthoDB" id="5982253at2759"/>
<keyword evidence="2" id="KW-1185">Reference proteome</keyword>
<name>A0A2B4RGI7_STYPI</name>
<evidence type="ECO:0000313" key="1">
    <source>
        <dbReference type="EMBL" id="PFX15362.1"/>
    </source>
</evidence>
<organism evidence="1 2">
    <name type="scientific">Stylophora pistillata</name>
    <name type="common">Smooth cauliflower coral</name>
    <dbReference type="NCBI Taxonomy" id="50429"/>
    <lineage>
        <taxon>Eukaryota</taxon>
        <taxon>Metazoa</taxon>
        <taxon>Cnidaria</taxon>
        <taxon>Anthozoa</taxon>
        <taxon>Hexacorallia</taxon>
        <taxon>Scleractinia</taxon>
        <taxon>Astrocoeniina</taxon>
        <taxon>Pocilloporidae</taxon>
        <taxon>Stylophora</taxon>
    </lineage>
</organism>
<dbReference type="Proteomes" id="UP000225706">
    <property type="component" value="Unassembled WGS sequence"/>
</dbReference>
<evidence type="ECO:0008006" key="3">
    <source>
        <dbReference type="Google" id="ProtNLM"/>
    </source>
</evidence>
<proteinExistence type="predicted"/>
<gene>
    <name evidence="1" type="ORF">AWC38_SpisGene20422</name>
</gene>
<protein>
    <recommendedName>
        <fullName evidence="3">Myb/SANT-like DNA-binding domain-containing protein</fullName>
    </recommendedName>
</protein>
<reference evidence="2" key="1">
    <citation type="journal article" date="2017" name="bioRxiv">
        <title>Comparative analysis of the genomes of Stylophora pistillata and Acropora digitifera provides evidence for extensive differences between species of corals.</title>
        <authorList>
            <person name="Voolstra C.R."/>
            <person name="Li Y."/>
            <person name="Liew Y.J."/>
            <person name="Baumgarten S."/>
            <person name="Zoccola D."/>
            <person name="Flot J.-F."/>
            <person name="Tambutte S."/>
            <person name="Allemand D."/>
            <person name="Aranda M."/>
        </authorList>
    </citation>
    <scope>NUCLEOTIDE SEQUENCE [LARGE SCALE GENOMIC DNA]</scope>
</reference>